<dbReference type="eggNOG" id="COG2170">
    <property type="taxonomic scope" value="Bacteria"/>
</dbReference>
<dbReference type="PANTHER" id="PTHR36510">
    <property type="entry name" value="GLUTAMATE--CYSTEINE LIGASE 2-RELATED"/>
    <property type="match status" value="1"/>
</dbReference>
<dbReference type="GO" id="GO:0016879">
    <property type="term" value="F:ligase activity, forming carbon-nitrogen bonds"/>
    <property type="evidence" value="ECO:0007669"/>
    <property type="project" value="TreeGrafter"/>
</dbReference>
<gene>
    <name evidence="2" type="ORF">AUCHE_05_03710</name>
</gene>
<dbReference type="OrthoDB" id="240589at2"/>
<dbReference type="EMBL" id="BAGZ01000005">
    <property type="protein sequence ID" value="GAB77459.1"/>
    <property type="molecule type" value="Genomic_DNA"/>
</dbReference>
<dbReference type="Proteomes" id="UP000008495">
    <property type="component" value="Unassembled WGS sequence"/>
</dbReference>
<reference evidence="2 3" key="1">
    <citation type="submission" date="2012-08" db="EMBL/GenBank/DDBJ databases">
        <title>Whole genome shotgun sequence of Austwickia chelonae NBRC 105200.</title>
        <authorList>
            <person name="Yoshida I."/>
            <person name="Hosoyama A."/>
            <person name="Tsuchikane K."/>
            <person name="Katsumata H."/>
            <person name="Ando Y."/>
            <person name="Ohji S."/>
            <person name="Hamada M."/>
            <person name="Tamura T."/>
            <person name="Yamazoe A."/>
            <person name="Yamazaki S."/>
            <person name="Fujita N."/>
        </authorList>
    </citation>
    <scope>NUCLEOTIDE SEQUENCE [LARGE SCALE GENOMIC DNA]</scope>
    <source>
        <strain evidence="2 3">NBRC 105200</strain>
    </source>
</reference>
<name>K6VL52_9MICO</name>
<proteinExistence type="predicted"/>
<sequence>MGAEVAGAEWSNQERQRYREKVSQDLDVFERMLATHSFDIDAPTTGFEIEMSLVDDELRPSRKNSELLRALDDPETVPELGRFNVEMNIAPRVLVGDDAFGLEDELRARLQSVRDAGRQVGCRPVPVGVLPTLMPEDLGEGWMTANNRYAALNDAIMRARGEDILIDIEGHSGEHVAFYSSSIAPESACTSLQLHLQVAPQKFAKVWNAAQALAGPQVAIGANSPFFCGKALWHETRIELFRQAADTRSVELVNQGVRPRVPFGDRWITSIFDLFEDNVRYYPALLAEISDEDPVSTVEKGTAPQLAELMLHNGTVYRWNRPIYDTMDGRPHLRVENRVLPSGPTVVDMMANAVFYYGLLAVLAHDERPVWTQMSFSAAESNFMNCAREGMLGRMYWPGFSTVTADELALRHLLPMAHDGLAGAGVSAKVANRYLGVIEGRCLSRQNGAMWQLDCVRRLESRGADRLSALREMSRLYLEGVDADEPVHTWPLPFEQD</sequence>
<dbReference type="SUPFAM" id="SSF55931">
    <property type="entry name" value="Glutamine synthetase/guanido kinase"/>
    <property type="match status" value="1"/>
</dbReference>
<dbReference type="PANTHER" id="PTHR36510:SF3">
    <property type="entry name" value="CONSERVED PROTEIN"/>
    <property type="match status" value="1"/>
</dbReference>
<evidence type="ECO:0000256" key="1">
    <source>
        <dbReference type="ARBA" id="ARBA00048819"/>
    </source>
</evidence>
<dbReference type="InterPro" id="IPR006336">
    <property type="entry name" value="GCS2"/>
</dbReference>
<dbReference type="InterPro" id="IPR014746">
    <property type="entry name" value="Gln_synth/guanido_kin_cat_dom"/>
</dbReference>
<evidence type="ECO:0008006" key="4">
    <source>
        <dbReference type="Google" id="ProtNLM"/>
    </source>
</evidence>
<comment type="caution">
    <text evidence="2">The sequence shown here is derived from an EMBL/GenBank/DDBJ whole genome shotgun (WGS) entry which is preliminary data.</text>
</comment>
<comment type="catalytic activity">
    <reaction evidence="1">
        <text>L-cysteine + L-glutamate + ATP = gamma-L-glutamyl-L-cysteine + ADP + phosphate + H(+)</text>
        <dbReference type="Rhea" id="RHEA:13285"/>
        <dbReference type="ChEBI" id="CHEBI:15378"/>
        <dbReference type="ChEBI" id="CHEBI:29985"/>
        <dbReference type="ChEBI" id="CHEBI:30616"/>
        <dbReference type="ChEBI" id="CHEBI:35235"/>
        <dbReference type="ChEBI" id="CHEBI:43474"/>
        <dbReference type="ChEBI" id="CHEBI:58173"/>
        <dbReference type="ChEBI" id="CHEBI:456216"/>
        <dbReference type="EC" id="6.3.2.2"/>
    </reaction>
</comment>
<dbReference type="InterPro" id="IPR050141">
    <property type="entry name" value="GCL_type2/YbdK_subfam"/>
</dbReference>
<dbReference type="AlphaFoldDB" id="K6VL52"/>
<dbReference type="InterPro" id="IPR016602">
    <property type="entry name" value="UCP012666"/>
</dbReference>
<evidence type="ECO:0000313" key="3">
    <source>
        <dbReference type="Proteomes" id="UP000008495"/>
    </source>
</evidence>
<dbReference type="RefSeq" id="WP_006502211.1">
    <property type="nucleotide sequence ID" value="NZ_BAGZ01000005.1"/>
</dbReference>
<dbReference type="STRING" id="100225.SAMN05421595_1295"/>
<dbReference type="PIRSF" id="PIRSF012666">
    <property type="entry name" value="UCP012666"/>
    <property type="match status" value="1"/>
</dbReference>
<accession>K6VL52</accession>
<dbReference type="Pfam" id="PF04107">
    <property type="entry name" value="GCS2"/>
    <property type="match status" value="1"/>
</dbReference>
<dbReference type="Gene3D" id="3.30.590.20">
    <property type="match status" value="1"/>
</dbReference>
<organism evidence="2 3">
    <name type="scientific">Austwickia chelonae NBRC 105200</name>
    <dbReference type="NCBI Taxonomy" id="1184607"/>
    <lineage>
        <taxon>Bacteria</taxon>
        <taxon>Bacillati</taxon>
        <taxon>Actinomycetota</taxon>
        <taxon>Actinomycetes</taxon>
        <taxon>Micrococcales</taxon>
        <taxon>Dermatophilaceae</taxon>
        <taxon>Austwickia</taxon>
    </lineage>
</organism>
<protein>
    <recommendedName>
        <fullName evidence="4">Glutamate--cysteine ligase</fullName>
    </recommendedName>
</protein>
<evidence type="ECO:0000313" key="2">
    <source>
        <dbReference type="EMBL" id="GAB77459.1"/>
    </source>
</evidence>
<keyword evidence="3" id="KW-1185">Reference proteome</keyword>